<keyword evidence="3" id="KW-1003">Cell membrane</keyword>
<evidence type="ECO:0000256" key="6">
    <source>
        <dbReference type="ARBA" id="ARBA00022989"/>
    </source>
</evidence>
<evidence type="ECO:0000313" key="10">
    <source>
        <dbReference type="Proteomes" id="UP000663637"/>
    </source>
</evidence>
<protein>
    <submittedName>
        <fullName evidence="9">Rod shape-determining protein MreD</fullName>
    </submittedName>
</protein>
<dbReference type="EMBL" id="CP061510">
    <property type="protein sequence ID" value="QSB44002.1"/>
    <property type="molecule type" value="Genomic_DNA"/>
</dbReference>
<feature type="transmembrane region" description="Helical" evidence="8">
    <location>
        <begin position="146"/>
        <end position="170"/>
    </location>
</feature>
<dbReference type="InterPro" id="IPR007227">
    <property type="entry name" value="Cell_shape_determining_MreD"/>
</dbReference>
<keyword evidence="4 8" id="KW-0812">Transmembrane</keyword>
<organism evidence="9 10">
    <name type="scientific">Tsuneonella flava</name>
    <dbReference type="NCBI Taxonomy" id="2055955"/>
    <lineage>
        <taxon>Bacteria</taxon>
        <taxon>Pseudomonadati</taxon>
        <taxon>Pseudomonadota</taxon>
        <taxon>Alphaproteobacteria</taxon>
        <taxon>Sphingomonadales</taxon>
        <taxon>Erythrobacteraceae</taxon>
        <taxon>Tsuneonella</taxon>
    </lineage>
</organism>
<evidence type="ECO:0000256" key="4">
    <source>
        <dbReference type="ARBA" id="ARBA00022692"/>
    </source>
</evidence>
<keyword evidence="5" id="KW-0133">Cell shape</keyword>
<dbReference type="Proteomes" id="UP000663637">
    <property type="component" value="Chromosome"/>
</dbReference>
<evidence type="ECO:0000256" key="5">
    <source>
        <dbReference type="ARBA" id="ARBA00022960"/>
    </source>
</evidence>
<keyword evidence="6 8" id="KW-1133">Transmembrane helix</keyword>
<evidence type="ECO:0000256" key="2">
    <source>
        <dbReference type="ARBA" id="ARBA00007776"/>
    </source>
</evidence>
<evidence type="ECO:0000256" key="3">
    <source>
        <dbReference type="ARBA" id="ARBA00022475"/>
    </source>
</evidence>
<gene>
    <name evidence="9" type="primary">mreD</name>
    <name evidence="9" type="ORF">IDJ81_11705</name>
</gene>
<reference evidence="9 10" key="1">
    <citation type="submission" date="2020-09" db="EMBL/GenBank/DDBJ databases">
        <title>Complete genome sequence of altererythrobacter flavus SS-21NJ, isolated from Dongying oil sludge in Shandong province.</title>
        <authorList>
            <person name="Sun S."/>
            <person name="Zhang Z."/>
        </authorList>
    </citation>
    <scope>NUCLEOTIDE SEQUENCE [LARGE SCALE GENOMIC DNA]</scope>
    <source>
        <strain evidence="9 10">SS-21NJ</strain>
    </source>
</reference>
<evidence type="ECO:0000256" key="1">
    <source>
        <dbReference type="ARBA" id="ARBA00004651"/>
    </source>
</evidence>
<feature type="transmembrane region" description="Helical" evidence="8">
    <location>
        <begin position="87"/>
        <end position="109"/>
    </location>
</feature>
<name>A0ABX7K9Q9_9SPHN</name>
<proteinExistence type="inferred from homology"/>
<evidence type="ECO:0000313" key="9">
    <source>
        <dbReference type="EMBL" id="QSB44002.1"/>
    </source>
</evidence>
<dbReference type="RefSeq" id="WP_190276529.1">
    <property type="nucleotide sequence ID" value="NZ_CP061510.1"/>
</dbReference>
<feature type="transmembrane region" description="Helical" evidence="8">
    <location>
        <begin position="25"/>
        <end position="42"/>
    </location>
</feature>
<feature type="transmembrane region" description="Helical" evidence="8">
    <location>
        <begin position="121"/>
        <end position="140"/>
    </location>
</feature>
<sequence>MIDPISGKARRDRYGSKINRTHSPILAYATPWITIMFASLLPQLPIASAIPLVPPLGYLMMIAWRLVRPGLLPVWAGTLLGMFDDLFSGQPFGSAILLWSLTMLSIELLEARFPWRGFLQDWLVGVVFIAAYLIAAAMLSGARIDITAIVVMVPQFLLSICIFPIIARMVAVLDRFRLMRVRVIG</sequence>
<keyword evidence="10" id="KW-1185">Reference proteome</keyword>
<accession>A0ABX7K9Q9</accession>
<evidence type="ECO:0000256" key="8">
    <source>
        <dbReference type="SAM" id="Phobius"/>
    </source>
</evidence>
<keyword evidence="7 8" id="KW-0472">Membrane</keyword>
<dbReference type="Pfam" id="PF04093">
    <property type="entry name" value="MreD"/>
    <property type="match status" value="1"/>
</dbReference>
<comment type="subcellular location">
    <subcellularLocation>
        <location evidence="1">Cell membrane</location>
        <topology evidence="1">Multi-pass membrane protein</topology>
    </subcellularLocation>
</comment>
<evidence type="ECO:0000256" key="7">
    <source>
        <dbReference type="ARBA" id="ARBA00023136"/>
    </source>
</evidence>
<comment type="similarity">
    <text evidence="2">Belongs to the MreD family.</text>
</comment>